<proteinExistence type="predicted"/>
<dbReference type="AlphaFoldDB" id="A0A4V2K8X2"/>
<gene>
    <name evidence="1" type="ORF">BD310DRAFT_778922</name>
</gene>
<evidence type="ECO:0000313" key="2">
    <source>
        <dbReference type="Proteomes" id="UP000292082"/>
    </source>
</evidence>
<keyword evidence="2" id="KW-1185">Reference proteome</keyword>
<reference evidence="1 2" key="1">
    <citation type="submission" date="2019-01" db="EMBL/GenBank/DDBJ databases">
        <title>Draft genome sequences of three monokaryotic isolates of the white-rot basidiomycete fungus Dichomitus squalens.</title>
        <authorList>
            <consortium name="DOE Joint Genome Institute"/>
            <person name="Lopez S.C."/>
            <person name="Andreopoulos B."/>
            <person name="Pangilinan J."/>
            <person name="Lipzen A."/>
            <person name="Riley R."/>
            <person name="Ahrendt S."/>
            <person name="Ng V."/>
            <person name="Barry K."/>
            <person name="Daum C."/>
            <person name="Grigoriev I.V."/>
            <person name="Hilden K.S."/>
            <person name="Makela M.R."/>
            <person name="de Vries R.P."/>
        </authorList>
    </citation>
    <scope>NUCLEOTIDE SEQUENCE [LARGE SCALE GENOMIC DNA]</scope>
    <source>
        <strain evidence="1 2">CBS 464.89</strain>
    </source>
</reference>
<sequence length="70" mass="8011">PMIPTEVVEYVIDDLWDDIYTLHSFSLTCRDLVPRSRCYIFSDVRIVGQGQLNSFLNLLNANPAIPSLVR</sequence>
<name>A0A4V2K8X2_9APHY</name>
<dbReference type="EMBL" id="ML145097">
    <property type="protein sequence ID" value="TBU61648.1"/>
    <property type="molecule type" value="Genomic_DNA"/>
</dbReference>
<dbReference type="Proteomes" id="UP000292082">
    <property type="component" value="Unassembled WGS sequence"/>
</dbReference>
<evidence type="ECO:0008006" key="3">
    <source>
        <dbReference type="Google" id="ProtNLM"/>
    </source>
</evidence>
<feature type="non-terminal residue" evidence="1">
    <location>
        <position position="70"/>
    </location>
</feature>
<accession>A0A4V2K8X2</accession>
<feature type="non-terminal residue" evidence="1">
    <location>
        <position position="1"/>
    </location>
</feature>
<evidence type="ECO:0000313" key="1">
    <source>
        <dbReference type="EMBL" id="TBU61648.1"/>
    </source>
</evidence>
<organism evidence="1 2">
    <name type="scientific">Dichomitus squalens</name>
    <dbReference type="NCBI Taxonomy" id="114155"/>
    <lineage>
        <taxon>Eukaryota</taxon>
        <taxon>Fungi</taxon>
        <taxon>Dikarya</taxon>
        <taxon>Basidiomycota</taxon>
        <taxon>Agaricomycotina</taxon>
        <taxon>Agaricomycetes</taxon>
        <taxon>Polyporales</taxon>
        <taxon>Polyporaceae</taxon>
        <taxon>Dichomitus</taxon>
    </lineage>
</organism>
<protein>
    <recommendedName>
        <fullName evidence="3">F-box domain-containing protein</fullName>
    </recommendedName>
</protein>